<keyword evidence="3" id="KW-1185">Reference proteome</keyword>
<proteinExistence type="predicted"/>
<organism evidence="2 3">
    <name type="scientific">Cytospora mali</name>
    <name type="common">Apple Valsa canker fungus</name>
    <name type="synonym">Valsa mali</name>
    <dbReference type="NCBI Taxonomy" id="578113"/>
    <lineage>
        <taxon>Eukaryota</taxon>
        <taxon>Fungi</taxon>
        <taxon>Dikarya</taxon>
        <taxon>Ascomycota</taxon>
        <taxon>Pezizomycotina</taxon>
        <taxon>Sordariomycetes</taxon>
        <taxon>Sordariomycetidae</taxon>
        <taxon>Diaporthales</taxon>
        <taxon>Cytosporaceae</taxon>
        <taxon>Cytospora</taxon>
    </lineage>
</organism>
<protein>
    <recommendedName>
        <fullName evidence="1">Carboxymuconolactone decarboxylase-like domain-containing protein</fullName>
    </recommendedName>
</protein>
<dbReference type="Pfam" id="PF02627">
    <property type="entry name" value="CMD"/>
    <property type="match status" value="1"/>
</dbReference>
<feature type="domain" description="Carboxymuconolactone decarboxylase-like" evidence="1">
    <location>
        <begin position="44"/>
        <end position="107"/>
    </location>
</feature>
<dbReference type="EMBL" id="KN714754">
    <property type="protein sequence ID" value="KUI60587.1"/>
    <property type="molecule type" value="Genomic_DNA"/>
</dbReference>
<dbReference type="InterPro" id="IPR003779">
    <property type="entry name" value="CMD-like"/>
</dbReference>
<accession>A0A194V996</accession>
<dbReference type="OrthoDB" id="9998495at2759"/>
<evidence type="ECO:0000313" key="3">
    <source>
        <dbReference type="Proteomes" id="UP000078576"/>
    </source>
</evidence>
<evidence type="ECO:0000313" key="2">
    <source>
        <dbReference type="EMBL" id="KUI60587.1"/>
    </source>
</evidence>
<dbReference type="InterPro" id="IPR029032">
    <property type="entry name" value="AhpD-like"/>
</dbReference>
<dbReference type="SUPFAM" id="SSF69118">
    <property type="entry name" value="AhpD-like"/>
    <property type="match status" value="1"/>
</dbReference>
<dbReference type="Gene3D" id="1.20.1290.10">
    <property type="entry name" value="AhpD-like"/>
    <property type="match status" value="1"/>
</dbReference>
<name>A0A194V996_CYTMA</name>
<evidence type="ECO:0000259" key="1">
    <source>
        <dbReference type="Pfam" id="PF02627"/>
    </source>
</evidence>
<reference evidence="3" key="1">
    <citation type="submission" date="2014-12" db="EMBL/GenBank/DDBJ databases">
        <title>Genome Sequence of Valsa Canker Pathogens Uncovers a Specific Adaption of Colonization on Woody Bark.</title>
        <authorList>
            <person name="Yin Z."/>
            <person name="Liu H."/>
            <person name="Gao X."/>
            <person name="Li Z."/>
            <person name="Song N."/>
            <person name="Ke X."/>
            <person name="Dai Q."/>
            <person name="Wu Y."/>
            <person name="Sun Y."/>
            <person name="Xu J.-R."/>
            <person name="Kang Z.K."/>
            <person name="Wang L."/>
            <person name="Huang L."/>
        </authorList>
    </citation>
    <scope>NUCLEOTIDE SEQUENCE [LARGE SCALE GENOMIC DNA]</scope>
    <source>
        <strain evidence="3">SXYL134</strain>
    </source>
</reference>
<gene>
    <name evidence="2" type="ORF">VP1G_07806</name>
</gene>
<dbReference type="AlphaFoldDB" id="A0A194V996"/>
<sequence>MRLPYVPNPPPTSTPEDQAIVDRITERRAPRPLQPLDLTLLHSPPVADGWNAFLGAVRTRTLIPADARELAISRVAVVNKAWYEWTHHAPLAVAAGVSEAAMEFVKTAGAGAGASSLDVHAAEAERGGLDERLWAVLFGEKNGTGPDAAH</sequence>
<dbReference type="Proteomes" id="UP000078576">
    <property type="component" value="Unassembled WGS sequence"/>
</dbReference>
<dbReference type="GO" id="GO:0051920">
    <property type="term" value="F:peroxiredoxin activity"/>
    <property type="evidence" value="ECO:0007669"/>
    <property type="project" value="InterPro"/>
</dbReference>
<dbReference type="PANTHER" id="PTHR34846">
    <property type="entry name" value="4-CARBOXYMUCONOLACTONE DECARBOXYLASE FAMILY PROTEIN (AFU_ORTHOLOGUE AFUA_6G11590)"/>
    <property type="match status" value="1"/>
</dbReference>
<dbReference type="PANTHER" id="PTHR34846:SF11">
    <property type="entry name" value="4-CARBOXYMUCONOLACTONE DECARBOXYLASE FAMILY PROTEIN (AFU_ORTHOLOGUE AFUA_6G11590)"/>
    <property type="match status" value="1"/>
</dbReference>